<dbReference type="Pfam" id="PF02630">
    <property type="entry name" value="SCO1-SenC"/>
    <property type="match status" value="1"/>
</dbReference>
<evidence type="ECO:0000313" key="6">
    <source>
        <dbReference type="EMBL" id="ART83111.1"/>
    </source>
</evidence>
<name>A0A1Y0D6E9_9GAMM</name>
<protein>
    <submittedName>
        <fullName evidence="6">SCO family protein</fullName>
    </submittedName>
</protein>
<evidence type="ECO:0000256" key="4">
    <source>
        <dbReference type="SAM" id="MobiDB-lite"/>
    </source>
</evidence>
<feature type="signal peptide" evidence="5">
    <location>
        <begin position="1"/>
        <end position="20"/>
    </location>
</feature>
<gene>
    <name evidence="6" type="ORF">CBP31_11205</name>
</gene>
<feature type="binding site" evidence="2">
    <location>
        <position position="90"/>
    </location>
    <ligand>
        <name>Cu cation</name>
        <dbReference type="ChEBI" id="CHEBI:23378"/>
    </ligand>
</feature>
<dbReference type="EMBL" id="CP021377">
    <property type="protein sequence ID" value="ART83111.1"/>
    <property type="molecule type" value="Genomic_DNA"/>
</dbReference>
<dbReference type="InterPro" id="IPR036249">
    <property type="entry name" value="Thioredoxin-like_sf"/>
</dbReference>
<proteinExistence type="inferred from homology"/>
<feature type="compositionally biased region" description="Basic and acidic residues" evidence="4">
    <location>
        <begin position="24"/>
        <end position="36"/>
    </location>
</feature>
<keyword evidence="3" id="KW-1015">Disulfide bond</keyword>
<feature type="binding site" evidence="2">
    <location>
        <position position="94"/>
    </location>
    <ligand>
        <name>Cu cation</name>
        <dbReference type="ChEBI" id="CHEBI:23378"/>
    </ligand>
</feature>
<keyword evidence="7" id="KW-1185">Reference proteome</keyword>
<evidence type="ECO:0000256" key="1">
    <source>
        <dbReference type="ARBA" id="ARBA00010996"/>
    </source>
</evidence>
<dbReference type="RefSeq" id="WP_087037305.1">
    <property type="nucleotide sequence ID" value="NZ_CP021377.1"/>
</dbReference>
<dbReference type="AlphaFoldDB" id="A0A1Y0D6E9"/>
<comment type="similarity">
    <text evidence="1">Belongs to the SCO1/2 family.</text>
</comment>
<dbReference type="KEGG" id="opf:CBP31_11205"/>
<evidence type="ECO:0000256" key="5">
    <source>
        <dbReference type="SAM" id="SignalP"/>
    </source>
</evidence>
<dbReference type="Gene3D" id="3.40.30.10">
    <property type="entry name" value="Glutaredoxin"/>
    <property type="match status" value="1"/>
</dbReference>
<dbReference type="PANTHER" id="PTHR12151">
    <property type="entry name" value="ELECTRON TRANSPORT PROTIN SCO1/SENC FAMILY MEMBER"/>
    <property type="match status" value="1"/>
</dbReference>
<accession>A0A1Y0D6E9</accession>
<evidence type="ECO:0000313" key="7">
    <source>
        <dbReference type="Proteomes" id="UP000243937"/>
    </source>
</evidence>
<keyword evidence="2" id="KW-0186">Copper</keyword>
<organism evidence="6 7">
    <name type="scientific">Oceanisphaera profunda</name>
    <dbReference type="NCBI Taxonomy" id="1416627"/>
    <lineage>
        <taxon>Bacteria</taxon>
        <taxon>Pseudomonadati</taxon>
        <taxon>Pseudomonadota</taxon>
        <taxon>Gammaproteobacteria</taxon>
        <taxon>Aeromonadales</taxon>
        <taxon>Aeromonadaceae</taxon>
        <taxon>Oceanisphaera</taxon>
    </lineage>
</organism>
<keyword evidence="2" id="KW-0479">Metal-binding</keyword>
<keyword evidence="5" id="KW-0732">Signal</keyword>
<dbReference type="CDD" id="cd02968">
    <property type="entry name" value="SCO"/>
    <property type="match status" value="1"/>
</dbReference>
<sequence>MRFITTSAVLLSLMMSPLYAHEHHGDHIEGKSEGAEMKPTSAPVEVSAPQDARSYFTDTVLQNQHGETVRFYSDVLQDKVVLLNVIFTHCDDACPLITRKLKEVREAMDEKTAKQVHFISITSDPLNDKPEVLQAFIRKHEIESPNWTFLTGDKAQVDLVLSRLGHFIASPEAHSTLLIAGDVANKRWNKIQPDAPVPAIAQRLELLTEPRH</sequence>
<dbReference type="InterPro" id="IPR003782">
    <property type="entry name" value="SCO1/SenC"/>
</dbReference>
<dbReference type="GO" id="GO:0046872">
    <property type="term" value="F:metal ion binding"/>
    <property type="evidence" value="ECO:0007669"/>
    <property type="project" value="UniProtKB-KW"/>
</dbReference>
<evidence type="ECO:0000256" key="2">
    <source>
        <dbReference type="PIRSR" id="PIRSR603782-1"/>
    </source>
</evidence>
<feature type="chain" id="PRO_5013050218" evidence="5">
    <location>
        <begin position="21"/>
        <end position="212"/>
    </location>
</feature>
<feature type="disulfide bond" description="Redox-active" evidence="3">
    <location>
        <begin position="90"/>
        <end position="94"/>
    </location>
</feature>
<dbReference type="OrthoDB" id="5567697at2"/>
<dbReference type="PANTHER" id="PTHR12151:SF25">
    <property type="entry name" value="LINALOOL DEHYDRATASE_ISOMERASE DOMAIN-CONTAINING PROTEIN"/>
    <property type="match status" value="1"/>
</dbReference>
<dbReference type="Proteomes" id="UP000243937">
    <property type="component" value="Chromosome"/>
</dbReference>
<dbReference type="SUPFAM" id="SSF52833">
    <property type="entry name" value="Thioredoxin-like"/>
    <property type="match status" value="1"/>
</dbReference>
<reference evidence="6 7" key="1">
    <citation type="journal article" date="2014" name="Int. J. Syst. Evol. Microbiol.">
        <title>Oceanisphaera profunda sp. nov., a marine bacterium isolated from deep-sea sediment, and emended description of the genus Oceanisphaera.</title>
        <authorList>
            <person name="Xu Z."/>
            <person name="Zhang X.Y."/>
            <person name="Su H.N."/>
            <person name="Yu Z.C."/>
            <person name="Liu C."/>
            <person name="Li H."/>
            <person name="Chen X.L."/>
            <person name="Song X.Y."/>
            <person name="Xie B.B."/>
            <person name="Qin Q.L."/>
            <person name="Zhou B.C."/>
            <person name="Shi M."/>
            <person name="Huang Y."/>
            <person name="Zhang Y.Z."/>
        </authorList>
    </citation>
    <scope>NUCLEOTIDE SEQUENCE [LARGE SCALE GENOMIC DNA]</scope>
    <source>
        <strain evidence="6 7">SM1222</strain>
    </source>
</reference>
<feature type="region of interest" description="Disordered" evidence="4">
    <location>
        <begin position="24"/>
        <end position="43"/>
    </location>
</feature>
<evidence type="ECO:0000256" key="3">
    <source>
        <dbReference type="PIRSR" id="PIRSR603782-2"/>
    </source>
</evidence>